<keyword evidence="7 8" id="KW-0501">Molybdenum cofactor biosynthesis</keyword>
<evidence type="ECO:0000256" key="1">
    <source>
        <dbReference type="ARBA" id="ARBA00022490"/>
    </source>
</evidence>
<sequence length="209" mass="22523">MPTPPLPALPPLTGLILAGGRGTRLGGVDKGLVELHGRPLVEYVLERLRPQTGAILINANRHHERYAAYGVPVIPDLEGGFAGPLAGIAAGLATARTDWVVVVPCDCPLLPSDLVARLWQARCTAEADVAVAQAAGRLQPVFALVPITARAELERRLRAGERKVEAWLKAQRLAIADFSDEAEAFVNVNTEEERRALEARLVSFPRPLL</sequence>
<keyword evidence="5 8" id="KW-0460">Magnesium</keyword>
<dbReference type="InterPro" id="IPR013482">
    <property type="entry name" value="Molybde_CF_guanTrfase"/>
</dbReference>
<comment type="function">
    <text evidence="8">Transfers a GMP moiety from GTP to Mo-molybdopterin (Mo-MPT) cofactor (Moco or molybdenum cofactor) to form Mo-molybdopterin guanine dinucleotide (Mo-MGD) cofactor.</text>
</comment>
<evidence type="ECO:0000256" key="4">
    <source>
        <dbReference type="ARBA" id="ARBA00022741"/>
    </source>
</evidence>
<accession>A0A0K6ISK4</accession>
<feature type="binding site" evidence="8">
    <location>
        <begin position="17"/>
        <end position="19"/>
    </location>
    <ligand>
        <name>GTP</name>
        <dbReference type="ChEBI" id="CHEBI:37565"/>
    </ligand>
</feature>
<proteinExistence type="inferred from homology"/>
<keyword evidence="10" id="KW-0548">Nucleotidyltransferase</keyword>
<comment type="catalytic activity">
    <reaction evidence="8">
        <text>Mo-molybdopterin + GTP + H(+) = Mo-molybdopterin guanine dinucleotide + diphosphate</text>
        <dbReference type="Rhea" id="RHEA:34243"/>
        <dbReference type="ChEBI" id="CHEBI:15378"/>
        <dbReference type="ChEBI" id="CHEBI:33019"/>
        <dbReference type="ChEBI" id="CHEBI:37565"/>
        <dbReference type="ChEBI" id="CHEBI:71302"/>
        <dbReference type="ChEBI" id="CHEBI:71310"/>
        <dbReference type="EC" id="2.7.7.77"/>
    </reaction>
</comment>
<dbReference type="Gene3D" id="3.90.550.10">
    <property type="entry name" value="Spore Coat Polysaccharide Biosynthesis Protein SpsA, Chain A"/>
    <property type="match status" value="1"/>
</dbReference>
<dbReference type="RefSeq" id="WP_055423067.1">
    <property type="nucleotide sequence ID" value="NZ_CYHH01000003.1"/>
</dbReference>
<keyword evidence="1 8" id="KW-0963">Cytoplasm</keyword>
<dbReference type="GO" id="GO:0005737">
    <property type="term" value="C:cytoplasm"/>
    <property type="evidence" value="ECO:0007669"/>
    <property type="project" value="UniProtKB-SubCell"/>
</dbReference>
<dbReference type="EC" id="2.7.7.77" evidence="8"/>
<dbReference type="GO" id="GO:0005525">
    <property type="term" value="F:GTP binding"/>
    <property type="evidence" value="ECO:0007669"/>
    <property type="project" value="UniProtKB-UniRule"/>
</dbReference>
<dbReference type="CDD" id="cd02503">
    <property type="entry name" value="MobA"/>
    <property type="match status" value="1"/>
</dbReference>
<comment type="cofactor">
    <cofactor evidence="8">
        <name>Mg(2+)</name>
        <dbReference type="ChEBI" id="CHEBI:18420"/>
    </cofactor>
</comment>
<name>A0A0K6ISK4_9PROT</name>
<dbReference type="OrthoDB" id="9788394at2"/>
<organism evidence="10 11">
    <name type="scientific">Tepidiphilus thermophilus</name>
    <dbReference type="NCBI Taxonomy" id="876478"/>
    <lineage>
        <taxon>Bacteria</taxon>
        <taxon>Pseudomonadati</taxon>
        <taxon>Pseudomonadota</taxon>
        <taxon>Hydrogenophilia</taxon>
        <taxon>Hydrogenophilales</taxon>
        <taxon>Hydrogenophilaceae</taxon>
        <taxon>Tepidiphilus</taxon>
    </lineage>
</organism>
<feature type="domain" description="MobA-like NTP transferase" evidence="9">
    <location>
        <begin position="14"/>
        <end position="171"/>
    </location>
</feature>
<dbReference type="EMBL" id="CYHH01000003">
    <property type="protein sequence ID" value="CUB06317.1"/>
    <property type="molecule type" value="Genomic_DNA"/>
</dbReference>
<feature type="binding site" evidence="8">
    <location>
        <position position="30"/>
    </location>
    <ligand>
        <name>GTP</name>
        <dbReference type="ChEBI" id="CHEBI:37565"/>
    </ligand>
</feature>
<evidence type="ECO:0000313" key="10">
    <source>
        <dbReference type="EMBL" id="CUB06317.1"/>
    </source>
</evidence>
<feature type="binding site" evidence="8">
    <location>
        <position position="58"/>
    </location>
    <ligand>
        <name>GTP</name>
        <dbReference type="ChEBI" id="CHEBI:37565"/>
    </ligand>
</feature>
<gene>
    <name evidence="8" type="primary">mobA</name>
    <name evidence="10" type="ORF">Ga0061068_10393</name>
</gene>
<dbReference type="GO" id="GO:0061603">
    <property type="term" value="F:molybdenum cofactor guanylyltransferase activity"/>
    <property type="evidence" value="ECO:0007669"/>
    <property type="project" value="UniProtKB-EC"/>
</dbReference>
<dbReference type="HAMAP" id="MF_00316">
    <property type="entry name" value="MobA"/>
    <property type="match status" value="1"/>
</dbReference>
<dbReference type="GO" id="GO:0046872">
    <property type="term" value="F:metal ion binding"/>
    <property type="evidence" value="ECO:0007669"/>
    <property type="project" value="UniProtKB-KW"/>
</dbReference>
<reference evidence="11" key="1">
    <citation type="submission" date="2015-08" db="EMBL/GenBank/DDBJ databases">
        <authorList>
            <person name="Babu N.S."/>
            <person name="Beckwith C.J."/>
            <person name="Beseler K.G."/>
            <person name="Brison A."/>
            <person name="Carone J.V."/>
            <person name="Caskin T.P."/>
            <person name="Diamond M."/>
            <person name="Durham M.E."/>
            <person name="Foxe J.M."/>
            <person name="Go M."/>
            <person name="Henderson B.A."/>
            <person name="Jones I.B."/>
            <person name="McGettigan J.A."/>
            <person name="Micheletti S.J."/>
            <person name="Nasrallah M.E."/>
            <person name="Ortiz D."/>
            <person name="Piller C.R."/>
            <person name="Privatt S.R."/>
            <person name="Schneider S.L."/>
            <person name="Sharp S."/>
            <person name="Smith T.C."/>
            <person name="Stanton J.D."/>
            <person name="Ullery H.E."/>
            <person name="Wilson R.J."/>
            <person name="Serrano M.G."/>
            <person name="Buck G."/>
            <person name="Lee V."/>
            <person name="Wang Y."/>
            <person name="Carvalho R."/>
            <person name="Voegtly L."/>
            <person name="Shi R."/>
            <person name="Duckworth R."/>
            <person name="Johnson A."/>
            <person name="Loviza R."/>
            <person name="Walstead R."/>
            <person name="Shah Z."/>
            <person name="Kiflezghi M."/>
            <person name="Wade K."/>
            <person name="Ball S.L."/>
            <person name="Bradley K.W."/>
            <person name="Asai D.J."/>
            <person name="Bowman C.A."/>
            <person name="Russell D.A."/>
            <person name="Pope W.H."/>
            <person name="Jacobs-Sera D."/>
            <person name="Hendrix R.W."/>
            <person name="Hatfull G.F."/>
        </authorList>
    </citation>
    <scope>NUCLEOTIDE SEQUENCE [LARGE SCALE GENOMIC DNA]</scope>
    <source>
        <strain evidence="11">JCM 19170</strain>
    </source>
</reference>
<keyword evidence="6 8" id="KW-0342">GTP-binding</keyword>
<keyword evidence="3 8" id="KW-0479">Metal-binding</keyword>
<keyword evidence="4 8" id="KW-0547">Nucleotide-binding</keyword>
<dbReference type="NCBIfam" id="TIGR02665">
    <property type="entry name" value="molyb_mobA"/>
    <property type="match status" value="1"/>
</dbReference>
<dbReference type="Pfam" id="PF12804">
    <property type="entry name" value="NTP_transf_3"/>
    <property type="match status" value="1"/>
</dbReference>
<dbReference type="GO" id="GO:1902758">
    <property type="term" value="P:bis(molybdopterin guanine dinucleotide)molybdenum biosynthetic process"/>
    <property type="evidence" value="ECO:0007669"/>
    <property type="project" value="TreeGrafter"/>
</dbReference>
<evidence type="ECO:0000256" key="6">
    <source>
        <dbReference type="ARBA" id="ARBA00023134"/>
    </source>
</evidence>
<dbReference type="PANTHER" id="PTHR19136:SF81">
    <property type="entry name" value="MOLYBDENUM COFACTOR GUANYLYLTRANSFERASE"/>
    <property type="match status" value="1"/>
</dbReference>
<keyword evidence="2 8" id="KW-0808">Transferase</keyword>
<comment type="subcellular location">
    <subcellularLocation>
        <location evidence="8">Cytoplasm</location>
    </subcellularLocation>
</comment>
<dbReference type="InterPro" id="IPR025877">
    <property type="entry name" value="MobA-like_NTP_Trfase"/>
</dbReference>
<protein>
    <recommendedName>
        <fullName evidence="8">Molybdenum cofactor guanylyltransferase</fullName>
        <shortName evidence="8">MoCo guanylyltransferase</shortName>
        <ecNumber evidence="8">2.7.7.77</ecNumber>
    </recommendedName>
    <alternativeName>
        <fullName evidence="8">GTP:molybdopterin guanylyltransferase</fullName>
    </alternativeName>
    <alternativeName>
        <fullName evidence="8">Mo-MPT guanylyltransferase</fullName>
    </alternativeName>
    <alternativeName>
        <fullName evidence="8">Molybdopterin guanylyltransferase</fullName>
    </alternativeName>
    <alternativeName>
        <fullName evidence="8">Molybdopterin-guanine dinucleotide synthase</fullName>
        <shortName evidence="8">MGD synthase</shortName>
    </alternativeName>
</protein>
<dbReference type="Proteomes" id="UP000182108">
    <property type="component" value="Unassembled WGS sequence"/>
</dbReference>
<evidence type="ECO:0000256" key="2">
    <source>
        <dbReference type="ARBA" id="ARBA00022679"/>
    </source>
</evidence>
<dbReference type="SUPFAM" id="SSF53448">
    <property type="entry name" value="Nucleotide-diphospho-sugar transferases"/>
    <property type="match status" value="1"/>
</dbReference>
<evidence type="ECO:0000256" key="3">
    <source>
        <dbReference type="ARBA" id="ARBA00022723"/>
    </source>
</evidence>
<comment type="similarity">
    <text evidence="8">Belongs to the MobA family.</text>
</comment>
<evidence type="ECO:0000256" key="7">
    <source>
        <dbReference type="ARBA" id="ARBA00023150"/>
    </source>
</evidence>
<keyword evidence="11" id="KW-1185">Reference proteome</keyword>
<dbReference type="InterPro" id="IPR029044">
    <property type="entry name" value="Nucleotide-diphossugar_trans"/>
</dbReference>
<dbReference type="AlphaFoldDB" id="A0A0K6ISK4"/>
<evidence type="ECO:0000256" key="8">
    <source>
        <dbReference type="HAMAP-Rule" id="MF_00316"/>
    </source>
</evidence>
<dbReference type="PANTHER" id="PTHR19136">
    <property type="entry name" value="MOLYBDENUM COFACTOR GUANYLYLTRANSFERASE"/>
    <property type="match status" value="1"/>
</dbReference>
<evidence type="ECO:0000256" key="5">
    <source>
        <dbReference type="ARBA" id="ARBA00022842"/>
    </source>
</evidence>
<comment type="domain">
    <text evidence="8">The N-terminal domain determines nucleotide recognition and specific binding, while the C-terminal domain determines the specific binding to the target protein.</text>
</comment>
<comment type="subunit">
    <text evidence="8">Monomer.</text>
</comment>
<feature type="binding site" evidence="8">
    <location>
        <position position="106"/>
    </location>
    <ligand>
        <name>Mg(2+)</name>
        <dbReference type="ChEBI" id="CHEBI:18420"/>
    </ligand>
</feature>
<feature type="binding site" evidence="8">
    <location>
        <position position="76"/>
    </location>
    <ligand>
        <name>GTP</name>
        <dbReference type="ChEBI" id="CHEBI:37565"/>
    </ligand>
</feature>
<feature type="binding site" evidence="8">
    <location>
        <position position="106"/>
    </location>
    <ligand>
        <name>GTP</name>
        <dbReference type="ChEBI" id="CHEBI:37565"/>
    </ligand>
</feature>
<evidence type="ECO:0000259" key="9">
    <source>
        <dbReference type="Pfam" id="PF12804"/>
    </source>
</evidence>
<evidence type="ECO:0000313" key="11">
    <source>
        <dbReference type="Proteomes" id="UP000182108"/>
    </source>
</evidence>